<evidence type="ECO:0000313" key="4">
    <source>
        <dbReference type="Proteomes" id="UP000514720"/>
    </source>
</evidence>
<gene>
    <name evidence="3" type="ORF">G4Z02_07770</name>
</gene>
<dbReference type="KEGG" id="xcl:G4Z02_07770"/>
<name>A0A7L7KSC8_9MOLU</name>
<keyword evidence="4" id="KW-1185">Reference proteome</keyword>
<dbReference type="Pfam" id="PF13277">
    <property type="entry name" value="YmdB"/>
    <property type="match status" value="1"/>
</dbReference>
<organism evidence="3 4">
    <name type="scientific">Candidatus Xianfuyuplasma coldseepsis</name>
    <dbReference type="NCBI Taxonomy" id="2782163"/>
    <lineage>
        <taxon>Bacteria</taxon>
        <taxon>Bacillati</taxon>
        <taxon>Mycoplasmatota</taxon>
        <taxon>Mollicutes</taxon>
        <taxon>Candidatus Izemoplasmatales</taxon>
        <taxon>Candidatus Izemoplasmataceae</taxon>
        <taxon>Candidatus Xianfuyuplasma</taxon>
    </lineage>
</organism>
<dbReference type="SUPFAM" id="SSF56300">
    <property type="entry name" value="Metallo-dependent phosphatases"/>
    <property type="match status" value="1"/>
</dbReference>
<dbReference type="PANTHER" id="PTHR36303">
    <property type="entry name" value="2',3'-CYCLIC-NUCLEOTIDE 2'-PHOSPHODIESTERASE"/>
    <property type="match status" value="1"/>
</dbReference>
<dbReference type="Proteomes" id="UP000514720">
    <property type="component" value="Chromosome"/>
</dbReference>
<evidence type="ECO:0000256" key="2">
    <source>
        <dbReference type="PIRSR" id="PIRSR004789-51"/>
    </source>
</evidence>
<feature type="binding site" evidence="2">
    <location>
        <position position="148"/>
    </location>
    <ligand>
        <name>Fe cation</name>
        <dbReference type="ChEBI" id="CHEBI:24875"/>
        <label>2</label>
    </ligand>
</feature>
<reference evidence="3 4" key="1">
    <citation type="submission" date="2020-02" db="EMBL/GenBank/DDBJ databases">
        <authorList>
            <person name="Zheng R.K."/>
            <person name="Sun C.M."/>
        </authorList>
    </citation>
    <scope>NUCLEOTIDE SEQUENCE [LARGE SCALE GENOMIC DNA]</scope>
    <source>
        <strain evidence="4">zrk13</strain>
    </source>
</reference>
<dbReference type="EMBL" id="CP048914">
    <property type="protein sequence ID" value="QMS85643.1"/>
    <property type="molecule type" value="Genomic_DNA"/>
</dbReference>
<dbReference type="AlphaFoldDB" id="A0A7L7KSC8"/>
<dbReference type="InterPro" id="IPR029052">
    <property type="entry name" value="Metallo-depent_PP-like"/>
</dbReference>
<keyword evidence="2" id="KW-0479">Metal-binding</keyword>
<feature type="binding site" evidence="2">
    <location>
        <position position="39"/>
    </location>
    <ligand>
        <name>Fe cation</name>
        <dbReference type="ChEBI" id="CHEBI:24875"/>
        <label>2</label>
    </ligand>
</feature>
<feature type="binding site" evidence="2">
    <location>
        <position position="175"/>
    </location>
    <ligand>
        <name>Fe cation</name>
        <dbReference type="ChEBI" id="CHEBI:24875"/>
        <label>1</label>
    </ligand>
</feature>
<dbReference type="Gene3D" id="3.60.21.10">
    <property type="match status" value="1"/>
</dbReference>
<feature type="binding site" evidence="2">
    <location>
        <position position="39"/>
    </location>
    <ligand>
        <name>Fe cation</name>
        <dbReference type="ChEBI" id="CHEBI:24875"/>
        <label>1</label>
    </ligand>
</feature>
<feature type="binding site" evidence="2">
    <location>
        <position position="8"/>
    </location>
    <ligand>
        <name>Fe cation</name>
        <dbReference type="ChEBI" id="CHEBI:24875"/>
        <label>1</label>
    </ligand>
</feature>
<dbReference type="PANTHER" id="PTHR36303:SF1">
    <property type="entry name" value="2',3'-CYCLIC-NUCLEOTIDE 2'-PHOSPHODIESTERASE"/>
    <property type="match status" value="1"/>
</dbReference>
<feature type="binding site" evidence="2">
    <location>
        <position position="67"/>
    </location>
    <ligand>
        <name>Fe cation</name>
        <dbReference type="ChEBI" id="CHEBI:24875"/>
        <label>2</label>
    </ligand>
</feature>
<evidence type="ECO:0000256" key="1">
    <source>
        <dbReference type="PIRSR" id="PIRSR004789-50"/>
    </source>
</evidence>
<dbReference type="InterPro" id="IPR005235">
    <property type="entry name" value="YmdB-like"/>
</dbReference>
<feature type="binding site" evidence="2">
    <location>
        <position position="40"/>
    </location>
    <ligand>
        <name>Fe cation</name>
        <dbReference type="ChEBI" id="CHEBI:24875"/>
        <label>1</label>
    </ligand>
</feature>
<dbReference type="RefSeq" id="WP_258877446.1">
    <property type="nucleotide sequence ID" value="NZ_CP048914.1"/>
</dbReference>
<dbReference type="GO" id="GO:0046872">
    <property type="term" value="F:metal ion binding"/>
    <property type="evidence" value="ECO:0007669"/>
    <property type="project" value="UniProtKB-KW"/>
</dbReference>
<feature type="binding site" evidence="2">
    <location>
        <position position="173"/>
    </location>
    <ligand>
        <name>Fe cation</name>
        <dbReference type="ChEBI" id="CHEBI:24875"/>
        <label>2</label>
    </ligand>
</feature>
<evidence type="ECO:0000313" key="3">
    <source>
        <dbReference type="EMBL" id="QMS85643.1"/>
    </source>
</evidence>
<protein>
    <submittedName>
        <fullName evidence="3">TIGR00282 family metallophosphoesterase</fullName>
    </submittedName>
</protein>
<sequence length="252" mass="27867">MKILFIGDVFGTLGQQALHTYLPQLKQQHKPHLIIVNGENIDKGFGIDEAIYKDLMSMGVSMITMGNHTFRNKKILHFIDDANIVRPANYDESVPGVGYKTIQFNDKTVTVISLMGRIFMGDPLDNPFKVIDSILDTLTSDIILVDFHGEATSEKIAFAHHVDGRVTAVLGTHTHVPTADTMIFPKGTMYVTDVGMTGAKYGVLGADKDKQVQKFITGLRGPVKETKEGPLQLHAVLLDTTFQTIEGIHIYE</sequence>
<feature type="active site" description="Proton donor" evidence="1">
    <location>
        <position position="68"/>
    </location>
</feature>
<dbReference type="GO" id="GO:0004113">
    <property type="term" value="F:2',3'-cyclic-nucleotide 3'-phosphodiesterase activity"/>
    <property type="evidence" value="ECO:0007669"/>
    <property type="project" value="TreeGrafter"/>
</dbReference>
<dbReference type="NCBIfam" id="TIGR00282">
    <property type="entry name" value="TIGR00282 family metallophosphoesterase"/>
    <property type="match status" value="1"/>
</dbReference>
<proteinExistence type="predicted"/>
<dbReference type="PIRSF" id="PIRSF004789">
    <property type="entry name" value="DR1281"/>
    <property type="match status" value="1"/>
</dbReference>
<accession>A0A7L7KSC8</accession>